<evidence type="ECO:0000313" key="3">
    <source>
        <dbReference type="EMBL" id="PZQ14360.1"/>
    </source>
</evidence>
<dbReference type="Proteomes" id="UP000249577">
    <property type="component" value="Unassembled WGS sequence"/>
</dbReference>
<dbReference type="InterPro" id="IPR024079">
    <property type="entry name" value="MetalloPept_cat_dom_sf"/>
</dbReference>
<protein>
    <recommendedName>
        <fullName evidence="5">Peptidyl-Asp metalloendopeptidase</fullName>
    </recommendedName>
</protein>
<proteinExistence type="predicted"/>
<comment type="caution">
    <text evidence="3">The sequence shown here is derived from an EMBL/GenBank/DDBJ whole genome shotgun (WGS) entry which is preliminary data.</text>
</comment>
<evidence type="ECO:0000256" key="1">
    <source>
        <dbReference type="SAM" id="MobiDB-lite"/>
    </source>
</evidence>
<accession>A0A2W5MLM9</accession>
<reference evidence="3 4" key="1">
    <citation type="submission" date="2017-08" db="EMBL/GenBank/DDBJ databases">
        <title>Infants hospitalized years apart are colonized by the same room-sourced microbial strains.</title>
        <authorList>
            <person name="Brooks B."/>
            <person name="Olm M.R."/>
            <person name="Firek B.A."/>
            <person name="Baker R."/>
            <person name="Thomas B.C."/>
            <person name="Morowitz M.J."/>
            <person name="Banfield J.F."/>
        </authorList>
    </citation>
    <scope>NUCLEOTIDE SEQUENCE [LARGE SCALE GENOMIC DNA]</scope>
    <source>
        <strain evidence="3">S2_005_003_R2_43</strain>
    </source>
</reference>
<evidence type="ECO:0000313" key="4">
    <source>
        <dbReference type="Proteomes" id="UP000249577"/>
    </source>
</evidence>
<dbReference type="Gene3D" id="3.40.390.10">
    <property type="entry name" value="Collagenase (Catalytic Domain)"/>
    <property type="match status" value="1"/>
</dbReference>
<dbReference type="SUPFAM" id="SSF55486">
    <property type="entry name" value="Metalloproteases ('zincins'), catalytic domain"/>
    <property type="match status" value="1"/>
</dbReference>
<evidence type="ECO:0008006" key="5">
    <source>
        <dbReference type="Google" id="ProtNLM"/>
    </source>
</evidence>
<feature type="chain" id="PRO_5016158993" description="Peptidyl-Asp metalloendopeptidase" evidence="2">
    <location>
        <begin position="27"/>
        <end position="420"/>
    </location>
</feature>
<dbReference type="AlphaFoldDB" id="A0A2W5MLM9"/>
<evidence type="ECO:0000256" key="2">
    <source>
        <dbReference type="SAM" id="SignalP"/>
    </source>
</evidence>
<dbReference type="Pfam" id="PF13688">
    <property type="entry name" value="Reprolysin_5"/>
    <property type="match status" value="1"/>
</dbReference>
<feature type="region of interest" description="Disordered" evidence="1">
    <location>
        <begin position="154"/>
        <end position="176"/>
    </location>
</feature>
<name>A0A2W5MLM9_ANCNO</name>
<sequence length="420" mass="44124">MRSSIQRFALMAILTGAMTTFFSAGAALSQALDLFRAATPPDIEAAAGASKRAGAARERVAALNDGALAEAPALRITLFPGVVATFSKTGSETADGGGRIWTGSDGAGGEATLVFARGKVTGQVQLDGRAFEIRGAGGSRAHRIIEVDAARLPPEGPLTVPKDLPERKSGTLPDASSAAAAGRTRITVLIAYTEAAKAAADDILAEADLAVSLANQGYKASGVKIRLKLAGTILVTGYDESSASWEDTLNNLSGSTDAPNPAPFAGVRKKRNRTEADLVVLLRSESQPAYCGLGHYIEEPGSGTSKFAYSEVELSCVSNHSVAHEMGHNMGLNHDRYVVGSAPKSAYNFGYVLPRKRVRSIMAYNNRCADAGFNCTRLNRFSDPDATVENKPFGVEQGEKGAADAARRLNETRTAIAAYR</sequence>
<feature type="signal peptide" evidence="2">
    <location>
        <begin position="1"/>
        <end position="26"/>
    </location>
</feature>
<organism evidence="3 4">
    <name type="scientific">Ancylobacter novellus</name>
    <name type="common">Thiobacillus novellus</name>
    <dbReference type="NCBI Taxonomy" id="921"/>
    <lineage>
        <taxon>Bacteria</taxon>
        <taxon>Pseudomonadati</taxon>
        <taxon>Pseudomonadota</taxon>
        <taxon>Alphaproteobacteria</taxon>
        <taxon>Hyphomicrobiales</taxon>
        <taxon>Xanthobacteraceae</taxon>
        <taxon>Ancylobacter</taxon>
    </lineage>
</organism>
<keyword evidence="2" id="KW-0732">Signal</keyword>
<dbReference type="GO" id="GO:0008237">
    <property type="term" value="F:metallopeptidase activity"/>
    <property type="evidence" value="ECO:0007669"/>
    <property type="project" value="InterPro"/>
</dbReference>
<gene>
    <name evidence="3" type="ORF">DI565_13160</name>
</gene>
<dbReference type="EMBL" id="QFPN01000006">
    <property type="protein sequence ID" value="PZQ14360.1"/>
    <property type="molecule type" value="Genomic_DNA"/>
</dbReference>